<dbReference type="Gene3D" id="3.40.50.2300">
    <property type="match status" value="2"/>
</dbReference>
<evidence type="ECO:0000259" key="4">
    <source>
        <dbReference type="PROSITE" id="PS50932"/>
    </source>
</evidence>
<dbReference type="AlphaFoldDB" id="R3WB32"/>
<dbReference type="Proteomes" id="UP000013785">
    <property type="component" value="Unassembled WGS sequence"/>
</dbReference>
<dbReference type="InterPro" id="IPR046335">
    <property type="entry name" value="LacI/GalR-like_sensor"/>
</dbReference>
<dbReference type="STRING" id="154621.RV11_GL002416"/>
<dbReference type="Pfam" id="PF13377">
    <property type="entry name" value="Peripla_BP_3"/>
    <property type="match status" value="1"/>
</dbReference>
<keyword evidence="3" id="KW-0804">Transcription</keyword>
<dbReference type="GO" id="GO:0000976">
    <property type="term" value="F:transcription cis-regulatory region binding"/>
    <property type="evidence" value="ECO:0007669"/>
    <property type="project" value="TreeGrafter"/>
</dbReference>
<sequence>MEKVTIKDIAREAGVSIATVSNVINNKANRVSERKKREIRELMEKYHYAPNLNARSLVAQESKMIGILYYSIKEEIDFGDPFIADLMTGLEFEAKQQGTFILFHGFNELKDIDLLQRNWNFDGFIIIGAFENIITELVKKIKKPMIFIDSYYNLPIEREQILFVNNDDRKLSYEATKFLLNHGHRKIAFFSPKFSLNDDGVVPQRYLGYIDALNEFGVKLDEKLLFSEEKLALFVEEEKKYTASVINSDYLAAQYLYKLRERKQAFKSLVSFDNNLFSQLLDPSLSTVDLRQKEKGRLAVNLINEMLQKQTSERERNIMVEGEFINRDSVLERIEKNDESIK</sequence>
<dbReference type="RefSeq" id="WP_010768147.1">
    <property type="nucleotide sequence ID" value="NZ_ASWE01000003.1"/>
</dbReference>
<dbReference type="InterPro" id="IPR010982">
    <property type="entry name" value="Lambda_DNA-bd_dom_sf"/>
</dbReference>
<feature type="domain" description="HTH lacI-type" evidence="4">
    <location>
        <begin position="4"/>
        <end position="59"/>
    </location>
</feature>
<dbReference type="PANTHER" id="PTHR30146:SF109">
    <property type="entry name" value="HTH-TYPE TRANSCRIPTIONAL REGULATOR GALS"/>
    <property type="match status" value="1"/>
</dbReference>
<accession>R3WB32</accession>
<dbReference type="SUPFAM" id="SSF47413">
    <property type="entry name" value="lambda repressor-like DNA-binding domains"/>
    <property type="match status" value="1"/>
</dbReference>
<evidence type="ECO:0000256" key="1">
    <source>
        <dbReference type="ARBA" id="ARBA00023015"/>
    </source>
</evidence>
<comment type="caution">
    <text evidence="5">The sequence shown here is derived from an EMBL/GenBank/DDBJ whole genome shotgun (WGS) entry which is preliminary data.</text>
</comment>
<keyword evidence="6" id="KW-1185">Reference proteome</keyword>
<dbReference type="InterPro" id="IPR028082">
    <property type="entry name" value="Peripla_BP_I"/>
</dbReference>
<dbReference type="PANTHER" id="PTHR30146">
    <property type="entry name" value="LACI-RELATED TRANSCRIPTIONAL REPRESSOR"/>
    <property type="match status" value="1"/>
</dbReference>
<keyword evidence="1" id="KW-0805">Transcription regulation</keyword>
<proteinExistence type="predicted"/>
<evidence type="ECO:0000313" key="5">
    <source>
        <dbReference type="EMBL" id="EOL44667.1"/>
    </source>
</evidence>
<evidence type="ECO:0000313" key="6">
    <source>
        <dbReference type="Proteomes" id="UP000013785"/>
    </source>
</evidence>
<dbReference type="Gene3D" id="1.10.260.40">
    <property type="entry name" value="lambda repressor-like DNA-binding domains"/>
    <property type="match status" value="1"/>
</dbReference>
<name>R3WB32_9ENTE</name>
<dbReference type="CDD" id="cd06267">
    <property type="entry name" value="PBP1_LacI_sugar_binding-like"/>
    <property type="match status" value="1"/>
</dbReference>
<dbReference type="CDD" id="cd01392">
    <property type="entry name" value="HTH_LacI"/>
    <property type="match status" value="1"/>
</dbReference>
<dbReference type="PROSITE" id="PS00356">
    <property type="entry name" value="HTH_LACI_1"/>
    <property type="match status" value="1"/>
</dbReference>
<gene>
    <name evidence="5" type="ORF">UC3_01484</name>
</gene>
<dbReference type="EMBL" id="AJAT01000013">
    <property type="protein sequence ID" value="EOL44667.1"/>
    <property type="molecule type" value="Genomic_DNA"/>
</dbReference>
<protein>
    <recommendedName>
        <fullName evidence="4">HTH lacI-type domain-containing protein</fullName>
    </recommendedName>
</protein>
<dbReference type="HOGENOM" id="CLU_037628_6_2_9"/>
<organism evidence="5 6">
    <name type="scientific">Enterococcus phoeniculicola ATCC BAA-412</name>
    <dbReference type="NCBI Taxonomy" id="1158610"/>
    <lineage>
        <taxon>Bacteria</taxon>
        <taxon>Bacillati</taxon>
        <taxon>Bacillota</taxon>
        <taxon>Bacilli</taxon>
        <taxon>Lactobacillales</taxon>
        <taxon>Enterococcaceae</taxon>
        <taxon>Enterococcus</taxon>
    </lineage>
</organism>
<evidence type="ECO:0000256" key="2">
    <source>
        <dbReference type="ARBA" id="ARBA00023125"/>
    </source>
</evidence>
<dbReference type="eggNOG" id="COG1609">
    <property type="taxonomic scope" value="Bacteria"/>
</dbReference>
<keyword evidence="2" id="KW-0238">DNA-binding</keyword>
<dbReference type="GO" id="GO:0003700">
    <property type="term" value="F:DNA-binding transcription factor activity"/>
    <property type="evidence" value="ECO:0007669"/>
    <property type="project" value="TreeGrafter"/>
</dbReference>
<dbReference type="SMART" id="SM00354">
    <property type="entry name" value="HTH_LACI"/>
    <property type="match status" value="1"/>
</dbReference>
<dbReference type="PRINTS" id="PR00036">
    <property type="entry name" value="HTHLACI"/>
</dbReference>
<evidence type="ECO:0000256" key="3">
    <source>
        <dbReference type="ARBA" id="ARBA00023163"/>
    </source>
</evidence>
<dbReference type="SUPFAM" id="SSF53822">
    <property type="entry name" value="Periplasmic binding protein-like I"/>
    <property type="match status" value="1"/>
</dbReference>
<dbReference type="InterPro" id="IPR000843">
    <property type="entry name" value="HTH_LacI"/>
</dbReference>
<reference evidence="5 6" key="1">
    <citation type="submission" date="2013-02" db="EMBL/GenBank/DDBJ databases">
        <title>The Genome Sequence of Enterococcus phoeniculicola BAA-412.</title>
        <authorList>
            <consortium name="The Broad Institute Genome Sequencing Platform"/>
            <consortium name="The Broad Institute Genome Sequencing Center for Infectious Disease"/>
            <person name="Earl A.M."/>
            <person name="Gilmore M.S."/>
            <person name="Lebreton F."/>
            <person name="Walker B."/>
            <person name="Young S.K."/>
            <person name="Zeng Q."/>
            <person name="Gargeya S."/>
            <person name="Fitzgerald M."/>
            <person name="Haas B."/>
            <person name="Abouelleil A."/>
            <person name="Alvarado L."/>
            <person name="Arachchi H.M."/>
            <person name="Berlin A.M."/>
            <person name="Chapman S.B."/>
            <person name="Dewar J."/>
            <person name="Goldberg J."/>
            <person name="Griggs A."/>
            <person name="Gujja S."/>
            <person name="Hansen M."/>
            <person name="Howarth C."/>
            <person name="Imamovic A."/>
            <person name="Larimer J."/>
            <person name="McCowan C."/>
            <person name="Murphy C."/>
            <person name="Neiman D."/>
            <person name="Pearson M."/>
            <person name="Priest M."/>
            <person name="Roberts A."/>
            <person name="Saif S."/>
            <person name="Shea T."/>
            <person name="Sisk P."/>
            <person name="Sykes S."/>
            <person name="Wortman J."/>
            <person name="Nusbaum C."/>
            <person name="Birren B."/>
        </authorList>
    </citation>
    <scope>NUCLEOTIDE SEQUENCE [LARGE SCALE GENOMIC DNA]</scope>
    <source>
        <strain evidence="5 6">ATCC BAA-412</strain>
    </source>
</reference>
<dbReference type="PROSITE" id="PS50932">
    <property type="entry name" value="HTH_LACI_2"/>
    <property type="match status" value="1"/>
</dbReference>
<dbReference type="PATRIC" id="fig|1158610.3.peg.1469"/>
<dbReference type="Pfam" id="PF00356">
    <property type="entry name" value="LacI"/>
    <property type="match status" value="1"/>
</dbReference>
<dbReference type="OrthoDB" id="1639518at2"/>